<dbReference type="Proteomes" id="UP000541610">
    <property type="component" value="Unassembled WGS sequence"/>
</dbReference>
<comment type="caution">
    <text evidence="1">The sequence shown here is derived from an EMBL/GenBank/DDBJ whole genome shotgun (WGS) entry which is preliminary data.</text>
</comment>
<evidence type="ECO:0000313" key="2">
    <source>
        <dbReference type="Proteomes" id="UP000541610"/>
    </source>
</evidence>
<sequence>MVWLLPQLVVAGPLRLIVPCERRKDEQTDAEYTPLVSHTDERLVPSHTSTQLESLTSLTRSRSFITD</sequence>
<accession>A0A7J6P6K8</accession>
<proteinExistence type="predicted"/>
<protein>
    <submittedName>
        <fullName evidence="1">Uncharacterized protein</fullName>
    </submittedName>
</protein>
<evidence type="ECO:0000313" key="1">
    <source>
        <dbReference type="EMBL" id="KAF4691759.1"/>
    </source>
</evidence>
<gene>
    <name evidence="1" type="ORF">FOZ60_014909</name>
</gene>
<name>A0A7J6P6K8_PEROL</name>
<organism evidence="1 2">
    <name type="scientific">Perkinsus olseni</name>
    <name type="common">Perkinsus atlanticus</name>
    <dbReference type="NCBI Taxonomy" id="32597"/>
    <lineage>
        <taxon>Eukaryota</taxon>
        <taxon>Sar</taxon>
        <taxon>Alveolata</taxon>
        <taxon>Perkinsozoa</taxon>
        <taxon>Perkinsea</taxon>
        <taxon>Perkinsida</taxon>
        <taxon>Perkinsidae</taxon>
        <taxon>Perkinsus</taxon>
    </lineage>
</organism>
<reference evidence="1 2" key="1">
    <citation type="submission" date="2020-04" db="EMBL/GenBank/DDBJ databases">
        <title>Perkinsus olseni comparative genomics.</title>
        <authorList>
            <person name="Bogema D.R."/>
        </authorList>
    </citation>
    <scope>NUCLEOTIDE SEQUENCE [LARGE SCALE GENOMIC DNA]</scope>
    <source>
        <strain evidence="1">00978-12</strain>
    </source>
</reference>
<dbReference type="AlphaFoldDB" id="A0A7J6P6K8"/>
<dbReference type="EMBL" id="JABANP010000072">
    <property type="protein sequence ID" value="KAF4691759.1"/>
    <property type="molecule type" value="Genomic_DNA"/>
</dbReference>